<dbReference type="Gene3D" id="3.90.226.10">
    <property type="entry name" value="2-enoyl-CoA Hydratase, Chain A, domain 1"/>
    <property type="match status" value="3"/>
</dbReference>
<evidence type="ECO:0000259" key="5">
    <source>
        <dbReference type="Pfam" id="PF01343"/>
    </source>
</evidence>
<dbReference type="PIRSF" id="PIRSF001217">
    <property type="entry name" value="Protease_4_SppA"/>
    <property type="match status" value="1"/>
</dbReference>
<dbReference type="Proteomes" id="UP000826651">
    <property type="component" value="Unassembled WGS sequence"/>
</dbReference>
<dbReference type="CDD" id="cd07018">
    <property type="entry name" value="S49_SppA_67K_type"/>
    <property type="match status" value="1"/>
</dbReference>
<feature type="domain" description="Peptidase S49" evidence="5">
    <location>
        <begin position="93"/>
        <end position="240"/>
    </location>
</feature>
<dbReference type="SUPFAM" id="SSF52096">
    <property type="entry name" value="ClpP/crotonase"/>
    <property type="match status" value="2"/>
</dbReference>
<keyword evidence="7" id="KW-1185">Reference proteome</keyword>
<dbReference type="InterPro" id="IPR004634">
    <property type="entry name" value="Pept_S49_pIV"/>
</dbReference>
<dbReference type="PANTHER" id="PTHR33209">
    <property type="entry name" value="PROTEASE 4"/>
    <property type="match status" value="1"/>
</dbReference>
<protein>
    <submittedName>
        <fullName evidence="6">S49 family peptidase</fullName>
    </submittedName>
</protein>
<accession>A0ABS7SEX3</accession>
<dbReference type="Pfam" id="PF01343">
    <property type="entry name" value="Peptidase_S49"/>
    <property type="match status" value="2"/>
</dbReference>
<dbReference type="InterPro" id="IPR047272">
    <property type="entry name" value="S49_SppA_C"/>
</dbReference>
<gene>
    <name evidence="6" type="ORF">KCQ71_21750</name>
</gene>
<evidence type="ECO:0000256" key="4">
    <source>
        <dbReference type="ARBA" id="ARBA00022825"/>
    </source>
</evidence>
<keyword evidence="2" id="KW-0645">Protease</keyword>
<dbReference type="InterPro" id="IPR029045">
    <property type="entry name" value="ClpP/crotonase-like_dom_sf"/>
</dbReference>
<dbReference type="InterPro" id="IPR002142">
    <property type="entry name" value="Peptidase_S49"/>
</dbReference>
<dbReference type="InterPro" id="IPR047217">
    <property type="entry name" value="S49_SppA_67K_type_N"/>
</dbReference>
<reference evidence="6 7" key="1">
    <citation type="submission" date="2021-04" db="EMBL/GenBank/DDBJ databases">
        <title>Ruania sp. nov., isolated from sandy soil of mangrove forest.</title>
        <authorList>
            <person name="Ge X."/>
            <person name="Huang R."/>
            <person name="Liu W."/>
        </authorList>
    </citation>
    <scope>NUCLEOTIDE SEQUENCE [LARGE SCALE GENOMIC DNA]</scope>
    <source>
        <strain evidence="6 7">N2-46</strain>
    </source>
</reference>
<comment type="caution">
    <text evidence="6">The sequence shown here is derived from an EMBL/GenBank/DDBJ whole genome shotgun (WGS) entry which is preliminary data.</text>
</comment>
<organism evidence="6 7">
    <name type="scientific">Occultella gossypii</name>
    <dbReference type="NCBI Taxonomy" id="2800820"/>
    <lineage>
        <taxon>Bacteria</taxon>
        <taxon>Bacillati</taxon>
        <taxon>Actinomycetota</taxon>
        <taxon>Actinomycetes</taxon>
        <taxon>Micrococcales</taxon>
        <taxon>Ruaniaceae</taxon>
        <taxon>Occultella</taxon>
    </lineage>
</organism>
<dbReference type="CDD" id="cd07023">
    <property type="entry name" value="S49_Sppa_N_C"/>
    <property type="match status" value="1"/>
</dbReference>
<evidence type="ECO:0000313" key="7">
    <source>
        <dbReference type="Proteomes" id="UP000826651"/>
    </source>
</evidence>
<dbReference type="PANTHER" id="PTHR33209:SF1">
    <property type="entry name" value="PEPTIDASE S49 DOMAIN-CONTAINING PROTEIN"/>
    <property type="match status" value="1"/>
</dbReference>
<dbReference type="EMBL" id="JAGSHT010000021">
    <property type="protein sequence ID" value="MBZ2198787.1"/>
    <property type="molecule type" value="Genomic_DNA"/>
</dbReference>
<comment type="similarity">
    <text evidence="1">Belongs to the peptidase S49 family.</text>
</comment>
<evidence type="ECO:0000256" key="3">
    <source>
        <dbReference type="ARBA" id="ARBA00022801"/>
    </source>
</evidence>
<keyword evidence="4" id="KW-0720">Serine protease</keyword>
<dbReference type="RefSeq" id="WP_223410203.1">
    <property type="nucleotide sequence ID" value="NZ_JAGSHT010000021.1"/>
</dbReference>
<proteinExistence type="inferred from homology"/>
<sequence>MRALPTLAPLLGRRPGSAAEPDRVILDLSGPYPAQRRPGLGGLLQRTTTLEALSGRLDRIGDADWVSAVVVRVRGFTADLATADAIAGMLARLAERKHVTAYLEQVTMTGLLATAPVPDVVAPESADVSVPGFAGEQVYLGAFLRSHGIGFENLRIGEYKSALTPFSQDHMDDAQREQLGAYLESVEASWVKALASARGVSQEVAGAWLDAGLTSATELLEAGLITRIAYDDEIVTVADTSLARTLDLLRPQRAGGGRRTPLRGQPDGVAVVPVVGAIVSGPSAGGPPVPVLGGPRAGSDTVVAALRRAEREEHTKAIVLYVDSGGGSALASDLIHRAVVACRKPVVAVMGSVAGSGGYYVLAGANHVLASPFTLTGSIGVVIGKPVLTEFADRHGFHPEPVGREDALALSAARPFTDAQRERFRKVMDEVYGRFVDRVATGRGLSTERVDELGRGRIWSGRDAVGLGLADALGDLHDGLAYARRLAGLPTDAPARPVHTRPTLPGLPALGTDPAAALEALWPFGTEHVLAWMDPVRIR</sequence>
<evidence type="ECO:0000256" key="2">
    <source>
        <dbReference type="ARBA" id="ARBA00022670"/>
    </source>
</evidence>
<name>A0ABS7SEX3_9MICO</name>
<keyword evidence="3" id="KW-0378">Hydrolase</keyword>
<feature type="domain" description="Peptidase S49" evidence="5">
    <location>
        <begin position="343"/>
        <end position="488"/>
    </location>
</feature>
<evidence type="ECO:0000313" key="6">
    <source>
        <dbReference type="EMBL" id="MBZ2198787.1"/>
    </source>
</evidence>
<evidence type="ECO:0000256" key="1">
    <source>
        <dbReference type="ARBA" id="ARBA00008683"/>
    </source>
</evidence>